<protein>
    <submittedName>
        <fullName evidence="2">Uncharacterized protein</fullName>
    </submittedName>
</protein>
<name>A0ABR3WRZ2_9PEZI</name>
<evidence type="ECO:0000256" key="1">
    <source>
        <dbReference type="SAM" id="MobiDB-lite"/>
    </source>
</evidence>
<gene>
    <name evidence="2" type="ORF">VTK73DRAFT_4711</name>
</gene>
<sequence length="163" mass="17869">MSRPSANCNGKISETVYARRTFCLRGLPPIGCAYWTDLPSGFTDWYSAQQSGKRAGRMGPVWKALHTTRPSSLAGLLWSPQRAGPDLDRYVRAAVMEKEPDVSHRHSVRRSGSAHGQSQIDKLRDLVGRGLQRRGSHSCRPQRVAPQCPGGLPVQTSSSSGEK</sequence>
<dbReference type="Proteomes" id="UP001586593">
    <property type="component" value="Unassembled WGS sequence"/>
</dbReference>
<reference evidence="2 3" key="1">
    <citation type="journal article" date="2024" name="Commun. Biol.">
        <title>Comparative genomic analysis of thermophilic fungi reveals convergent evolutionary adaptations and gene losses.</title>
        <authorList>
            <person name="Steindorff A.S."/>
            <person name="Aguilar-Pontes M.V."/>
            <person name="Robinson A.J."/>
            <person name="Andreopoulos B."/>
            <person name="LaButti K."/>
            <person name="Kuo A."/>
            <person name="Mondo S."/>
            <person name="Riley R."/>
            <person name="Otillar R."/>
            <person name="Haridas S."/>
            <person name="Lipzen A."/>
            <person name="Grimwood J."/>
            <person name="Schmutz J."/>
            <person name="Clum A."/>
            <person name="Reid I.D."/>
            <person name="Moisan M.C."/>
            <person name="Butler G."/>
            <person name="Nguyen T.T.M."/>
            <person name="Dewar K."/>
            <person name="Conant G."/>
            <person name="Drula E."/>
            <person name="Henrissat B."/>
            <person name="Hansel C."/>
            <person name="Singer S."/>
            <person name="Hutchinson M.I."/>
            <person name="de Vries R.P."/>
            <person name="Natvig D.O."/>
            <person name="Powell A.J."/>
            <person name="Tsang A."/>
            <person name="Grigoriev I.V."/>
        </authorList>
    </citation>
    <scope>NUCLEOTIDE SEQUENCE [LARGE SCALE GENOMIC DNA]</scope>
    <source>
        <strain evidence="2 3">ATCC 24622</strain>
    </source>
</reference>
<feature type="region of interest" description="Disordered" evidence="1">
    <location>
        <begin position="98"/>
        <end position="163"/>
    </location>
</feature>
<organism evidence="2 3">
    <name type="scientific">Phialemonium thermophilum</name>
    <dbReference type="NCBI Taxonomy" id="223376"/>
    <lineage>
        <taxon>Eukaryota</taxon>
        <taxon>Fungi</taxon>
        <taxon>Dikarya</taxon>
        <taxon>Ascomycota</taxon>
        <taxon>Pezizomycotina</taxon>
        <taxon>Sordariomycetes</taxon>
        <taxon>Sordariomycetidae</taxon>
        <taxon>Cephalothecales</taxon>
        <taxon>Cephalothecaceae</taxon>
        <taxon>Phialemonium</taxon>
    </lineage>
</organism>
<accession>A0ABR3WRZ2</accession>
<comment type="caution">
    <text evidence="2">The sequence shown here is derived from an EMBL/GenBank/DDBJ whole genome shotgun (WGS) entry which is preliminary data.</text>
</comment>
<evidence type="ECO:0000313" key="3">
    <source>
        <dbReference type="Proteomes" id="UP001586593"/>
    </source>
</evidence>
<evidence type="ECO:0000313" key="2">
    <source>
        <dbReference type="EMBL" id="KAL1866432.1"/>
    </source>
</evidence>
<dbReference type="EMBL" id="JAZHXJ010000266">
    <property type="protein sequence ID" value="KAL1866432.1"/>
    <property type="molecule type" value="Genomic_DNA"/>
</dbReference>
<proteinExistence type="predicted"/>
<feature type="compositionally biased region" description="Polar residues" evidence="1">
    <location>
        <begin position="154"/>
        <end position="163"/>
    </location>
</feature>
<keyword evidence="3" id="KW-1185">Reference proteome</keyword>